<evidence type="ECO:0000313" key="3">
    <source>
        <dbReference type="Proteomes" id="UP000019335"/>
    </source>
</evidence>
<evidence type="ECO:0000256" key="1">
    <source>
        <dbReference type="SAM" id="MobiDB-lite"/>
    </source>
</evidence>
<dbReference type="Proteomes" id="UP000019335">
    <property type="component" value="Chromosome 17"/>
</dbReference>
<feature type="region of interest" description="Disordered" evidence="1">
    <location>
        <begin position="1"/>
        <end position="22"/>
    </location>
</feature>
<evidence type="ECO:0000313" key="2">
    <source>
        <dbReference type="EMBL" id="EWM23427.1"/>
    </source>
</evidence>
<name>W7TB66_9STRA</name>
<proteinExistence type="predicted"/>
<keyword evidence="3" id="KW-1185">Reference proteome</keyword>
<dbReference type="AlphaFoldDB" id="W7TB66"/>
<dbReference type="EMBL" id="AZIL01001672">
    <property type="protein sequence ID" value="EWM23427.1"/>
    <property type="molecule type" value="Genomic_DNA"/>
</dbReference>
<accession>W7TB66</accession>
<sequence length="124" mass="14061">MEEGGREGGREGRKEGGERGAERVGKIALQLTVFKEDYSAKSDYIFRTRKASQIARTLEFHIEKYMAWAHMRLELEDGGEGEREGGRKGGREKGRASGRGEGPARQKGTFLSMHPMYRQPHHLR</sequence>
<feature type="region of interest" description="Disordered" evidence="1">
    <location>
        <begin position="75"/>
        <end position="124"/>
    </location>
</feature>
<reference evidence="2 3" key="1">
    <citation type="journal article" date="2014" name="Mol. Plant">
        <title>Chromosome Scale Genome Assembly and Transcriptome Profiling of Nannochloropsis gaditana in Nitrogen Depletion.</title>
        <authorList>
            <person name="Corteggiani Carpinelli E."/>
            <person name="Telatin A."/>
            <person name="Vitulo N."/>
            <person name="Forcato C."/>
            <person name="D'Angelo M."/>
            <person name="Schiavon R."/>
            <person name="Vezzi A."/>
            <person name="Giacometti G.M."/>
            <person name="Morosinotto T."/>
            <person name="Valle G."/>
        </authorList>
    </citation>
    <scope>NUCLEOTIDE SEQUENCE [LARGE SCALE GENOMIC DNA]</scope>
    <source>
        <strain evidence="2 3">B-31</strain>
    </source>
</reference>
<gene>
    <name evidence="2" type="ORF">Naga_102292g1</name>
</gene>
<organism evidence="2 3">
    <name type="scientific">Nannochloropsis gaditana</name>
    <dbReference type="NCBI Taxonomy" id="72520"/>
    <lineage>
        <taxon>Eukaryota</taxon>
        <taxon>Sar</taxon>
        <taxon>Stramenopiles</taxon>
        <taxon>Ochrophyta</taxon>
        <taxon>Eustigmatophyceae</taxon>
        <taxon>Eustigmatales</taxon>
        <taxon>Monodopsidaceae</taxon>
        <taxon>Nannochloropsis</taxon>
    </lineage>
</organism>
<protein>
    <submittedName>
        <fullName evidence="2">Uncharacterized protein</fullName>
    </submittedName>
</protein>
<feature type="compositionally biased region" description="Basic and acidic residues" evidence="1">
    <location>
        <begin position="75"/>
        <end position="95"/>
    </location>
</feature>
<comment type="caution">
    <text evidence="2">The sequence shown here is derived from an EMBL/GenBank/DDBJ whole genome shotgun (WGS) entry which is preliminary data.</text>
</comment>